<feature type="binding site" evidence="3">
    <location>
        <position position="48"/>
    </location>
    <ligand>
        <name>Mg(2+)</name>
        <dbReference type="ChEBI" id="CHEBI:18420"/>
        <label>1</label>
    </ligand>
</feature>
<dbReference type="OrthoDB" id="9798107at2"/>
<dbReference type="eggNOG" id="COG1397">
    <property type="taxonomic scope" value="Bacteria"/>
</dbReference>
<dbReference type="InterPro" id="IPR005502">
    <property type="entry name" value="Ribosyl_crysJ1"/>
</dbReference>
<dbReference type="PANTHER" id="PTHR16222:SF24">
    <property type="entry name" value="ADP-RIBOSYLHYDROLASE ARH3"/>
    <property type="match status" value="1"/>
</dbReference>
<dbReference type="InterPro" id="IPR050792">
    <property type="entry name" value="ADP-ribosylglycohydrolase"/>
</dbReference>
<dbReference type="SUPFAM" id="SSF101478">
    <property type="entry name" value="ADP-ribosylglycohydrolase"/>
    <property type="match status" value="1"/>
</dbReference>
<dbReference type="InterPro" id="IPR036705">
    <property type="entry name" value="Ribosyl_crysJ1_sf"/>
</dbReference>
<dbReference type="PANTHER" id="PTHR16222">
    <property type="entry name" value="ADP-RIBOSYLGLYCOHYDROLASE"/>
    <property type="match status" value="1"/>
</dbReference>
<dbReference type="RefSeq" id="WP_078979603.1">
    <property type="nucleotide sequence ID" value="NZ_MWQN01000001.1"/>
</dbReference>
<name>A0A1T3P433_9ACTN</name>
<proteinExistence type="inferred from homology"/>
<dbReference type="GO" id="GO:0046872">
    <property type="term" value="F:metal ion binding"/>
    <property type="evidence" value="ECO:0007669"/>
    <property type="project" value="UniProtKB-KW"/>
</dbReference>
<keyword evidence="2 4" id="KW-0378">Hydrolase</keyword>
<evidence type="ECO:0000256" key="2">
    <source>
        <dbReference type="ARBA" id="ARBA00022801"/>
    </source>
</evidence>
<organism evidence="4 5">
    <name type="scientific">Embleya scabrispora</name>
    <dbReference type="NCBI Taxonomy" id="159449"/>
    <lineage>
        <taxon>Bacteria</taxon>
        <taxon>Bacillati</taxon>
        <taxon>Actinomycetota</taxon>
        <taxon>Actinomycetes</taxon>
        <taxon>Kitasatosporales</taxon>
        <taxon>Streptomycetaceae</taxon>
        <taxon>Embleya</taxon>
    </lineage>
</organism>
<dbReference type="Proteomes" id="UP000190037">
    <property type="component" value="Unassembled WGS sequence"/>
</dbReference>
<keyword evidence="3" id="KW-0479">Metal-binding</keyword>
<evidence type="ECO:0000256" key="3">
    <source>
        <dbReference type="PIRSR" id="PIRSR605502-1"/>
    </source>
</evidence>
<comment type="similarity">
    <text evidence="1">Belongs to the ADP-ribosylglycohydrolase family.</text>
</comment>
<protein>
    <submittedName>
        <fullName evidence="4">ADP-ribosylglycohydrolase</fullName>
    </submittedName>
</protein>
<dbReference type="GO" id="GO:0016787">
    <property type="term" value="F:hydrolase activity"/>
    <property type="evidence" value="ECO:0007669"/>
    <property type="project" value="UniProtKB-KW"/>
</dbReference>
<accession>A0A1T3P433</accession>
<dbReference type="EMBL" id="MWQN01000001">
    <property type="protein sequence ID" value="OPC83702.1"/>
    <property type="molecule type" value="Genomic_DNA"/>
</dbReference>
<evidence type="ECO:0000256" key="1">
    <source>
        <dbReference type="ARBA" id="ARBA00010702"/>
    </source>
</evidence>
<keyword evidence="5" id="KW-1185">Reference proteome</keyword>
<reference evidence="4 5" key="1">
    <citation type="submission" date="2017-03" db="EMBL/GenBank/DDBJ databases">
        <title>Draft genome sequence of Streptomyces scabrisporus NF3, endophyte isolated from Amphipterygium adstringens.</title>
        <authorList>
            <person name="Vazquez M."/>
            <person name="Ceapa C.D."/>
            <person name="Rodriguez Luna D."/>
            <person name="Sanchez Esquivel S."/>
        </authorList>
    </citation>
    <scope>NUCLEOTIDE SEQUENCE [LARGE SCALE GENOMIC DNA]</scope>
    <source>
        <strain evidence="4 5">NF3</strain>
    </source>
</reference>
<sequence length="284" mass="29932">MMVELAVGDAYGAGFEYAERSFVTRGNTLAGYVQHPRHRDVLPGRYTDDTQMSIAVAEWLLGDDRGIPALADLFVRAYKRDPRAGYARGFRGVLEEVADGTRLLEVLRPESDKSGAAMRAGVIGLLPDRDEVRRTAALQARITHRTPGGMTSAAAAALAVHYCRYGLGPVAELPGWLAANLPASTGPTVWTEPWRGKVGSAGMDSTRAAVTALAARTGTAALLRACVAYTGDVDTVATIALAAASCSAEYAQDLPSALLTGLEDGPYGRGHLAGLDARLTARFG</sequence>
<comment type="cofactor">
    <cofactor evidence="3">
        <name>Mg(2+)</name>
        <dbReference type="ChEBI" id="CHEBI:18420"/>
    </cofactor>
    <text evidence="3">Binds 2 magnesium ions per subunit.</text>
</comment>
<dbReference type="Pfam" id="PF03747">
    <property type="entry name" value="ADP_ribosyl_GH"/>
    <property type="match status" value="1"/>
</dbReference>
<feature type="binding site" evidence="3">
    <location>
        <position position="49"/>
    </location>
    <ligand>
        <name>Mg(2+)</name>
        <dbReference type="ChEBI" id="CHEBI:18420"/>
        <label>1</label>
    </ligand>
</feature>
<dbReference type="AlphaFoldDB" id="A0A1T3P433"/>
<comment type="caution">
    <text evidence="4">The sequence shown here is derived from an EMBL/GenBank/DDBJ whole genome shotgun (WGS) entry which is preliminary data.</text>
</comment>
<evidence type="ECO:0000313" key="5">
    <source>
        <dbReference type="Proteomes" id="UP000190037"/>
    </source>
</evidence>
<evidence type="ECO:0000313" key="4">
    <source>
        <dbReference type="EMBL" id="OPC83702.1"/>
    </source>
</evidence>
<feature type="binding site" evidence="3">
    <location>
        <position position="47"/>
    </location>
    <ligand>
        <name>Mg(2+)</name>
        <dbReference type="ChEBI" id="CHEBI:18420"/>
        <label>1</label>
    </ligand>
</feature>
<dbReference type="STRING" id="159449.B4N89_24645"/>
<gene>
    <name evidence="4" type="ORF">B4N89_24645</name>
</gene>
<dbReference type="Gene3D" id="1.10.4080.10">
    <property type="entry name" value="ADP-ribosylation/Crystallin J1"/>
    <property type="match status" value="1"/>
</dbReference>
<keyword evidence="3" id="KW-0460">Magnesium</keyword>